<name>A0ABM6LP89_9BACI</name>
<dbReference type="InterPro" id="IPR027417">
    <property type="entry name" value="P-loop_NTPase"/>
</dbReference>
<sequence length="262" mass="30481">MCLYSCSGESAATMETDVFKMDDYNDIKGLLEPYPPLYAKDFPLILFWVPKSGSTTLHRWFLFQNGSPEDVCLMSDEEVHHYRNTMYTEKPGYTKELAEHLLKQKKDAYKLVRNPFRRAVSLFLTAVSAGDILDGMSFKQFLYQLQKAGAFDRHLAPQYINGEEEVVEHYIYLEDFKAHIREIENKYRLIKAPLSKLSKSPHHFSNFMVKKEKSADAAVTKTTFDWVIPTYESFYDKEATQLVADIFKKDFEVYGFDPNHVT</sequence>
<dbReference type="RefSeq" id="WP_006640041.1">
    <property type="nucleotide sequence ID" value="NZ_CABJEH010000010.1"/>
</dbReference>
<dbReference type="InterPro" id="IPR005331">
    <property type="entry name" value="Sulfotransferase"/>
</dbReference>
<accession>A0ABM6LP89</accession>
<dbReference type="EMBL" id="CP021920">
    <property type="protein sequence ID" value="ASB91258.1"/>
    <property type="molecule type" value="Genomic_DNA"/>
</dbReference>
<reference evidence="1 2" key="1">
    <citation type="submission" date="2017-06" db="EMBL/GenBank/DDBJ databases">
        <title>Genome sequence of Bacillus sonorensis strain SRCM101395.</title>
        <authorList>
            <person name="Cho S.H."/>
        </authorList>
    </citation>
    <scope>NUCLEOTIDE SEQUENCE [LARGE SCALE GENOMIC DNA]</scope>
    <source>
        <strain evidence="1 2">SRCM101395</strain>
    </source>
</reference>
<dbReference type="Pfam" id="PF03567">
    <property type="entry name" value="Sulfotransfer_2"/>
    <property type="match status" value="1"/>
</dbReference>
<keyword evidence="2" id="KW-1185">Reference proteome</keyword>
<dbReference type="Proteomes" id="UP000196877">
    <property type="component" value="Chromosome"/>
</dbReference>
<protein>
    <recommendedName>
        <fullName evidence="3">Sulfotransferase family protein</fullName>
    </recommendedName>
</protein>
<gene>
    <name evidence="1" type="ORF">S101395_04770</name>
</gene>
<dbReference type="SUPFAM" id="SSF52540">
    <property type="entry name" value="P-loop containing nucleoside triphosphate hydrolases"/>
    <property type="match status" value="1"/>
</dbReference>
<evidence type="ECO:0008006" key="3">
    <source>
        <dbReference type="Google" id="ProtNLM"/>
    </source>
</evidence>
<organism evidence="1 2">
    <name type="scientific">Bacillus sonorensis</name>
    <dbReference type="NCBI Taxonomy" id="119858"/>
    <lineage>
        <taxon>Bacteria</taxon>
        <taxon>Bacillati</taxon>
        <taxon>Bacillota</taxon>
        <taxon>Bacilli</taxon>
        <taxon>Bacillales</taxon>
        <taxon>Bacillaceae</taxon>
        <taxon>Bacillus</taxon>
    </lineage>
</organism>
<evidence type="ECO:0000313" key="2">
    <source>
        <dbReference type="Proteomes" id="UP000196877"/>
    </source>
</evidence>
<proteinExistence type="predicted"/>
<evidence type="ECO:0000313" key="1">
    <source>
        <dbReference type="EMBL" id="ASB91258.1"/>
    </source>
</evidence>